<comment type="subcellular location">
    <subcellularLocation>
        <location evidence="1">Endomembrane system</location>
        <topology evidence="1">Multi-pass membrane protein</topology>
    </subcellularLocation>
    <subcellularLocation>
        <location evidence="2">Endoplasmic reticulum membrane</location>
    </subcellularLocation>
</comment>
<evidence type="ECO:0000256" key="1">
    <source>
        <dbReference type="ARBA" id="ARBA00004127"/>
    </source>
</evidence>
<keyword evidence="4" id="KW-0256">Endoplasmic reticulum</keyword>
<feature type="transmembrane region" description="Helical" evidence="7">
    <location>
        <begin position="20"/>
        <end position="40"/>
    </location>
</feature>
<keyword evidence="6 7" id="KW-0472">Membrane</keyword>
<organism evidence="8 9">
    <name type="scientific">Tahibacter amnicola</name>
    <dbReference type="NCBI Taxonomy" id="2976241"/>
    <lineage>
        <taxon>Bacteria</taxon>
        <taxon>Pseudomonadati</taxon>
        <taxon>Pseudomonadota</taxon>
        <taxon>Gammaproteobacteria</taxon>
        <taxon>Lysobacterales</taxon>
        <taxon>Rhodanobacteraceae</taxon>
        <taxon>Tahibacter</taxon>
    </lineage>
</organism>
<evidence type="ECO:0000256" key="6">
    <source>
        <dbReference type="ARBA" id="ARBA00023136"/>
    </source>
</evidence>
<evidence type="ECO:0000313" key="9">
    <source>
        <dbReference type="Proteomes" id="UP001064632"/>
    </source>
</evidence>
<sequence length="395" mass="42528">MSDSFSTEETVGYGSRVTSSLGGALFGLLLFVVAFPLEFWNEGRAVAAHKALDEGANAVVSIAAAPLDPANNGKLVHASAVAMSPQVLADPDFGLQTDGLVLSRHVEMYQWKERKETRTEKNLGGSEQRVTTYHYETKWDDDLIDSTRFAKPEGHKNPDRMPFDSRRVVADPITLGELVLGAEHARKLDGEQALPARLENIPPNLAASFRVDDGRLVTSADPDKPAVGDIRVTFRQLPEQRVSVVGVQRDGRLEPFVASNGNQIALLESGEVSADKMFAAAHSRASMLTWILRGVGVVLMWIGLSSALGWIATILDFIPFLGGLVRHGVAIVAGLLSVVLSAVTIAVAWFFYRPLVAIALLAVAGGAVWLLRGRARRAMPPPPPPASAMPPPPPR</sequence>
<accession>A0ABY6BCM4</accession>
<evidence type="ECO:0000256" key="7">
    <source>
        <dbReference type="SAM" id="Phobius"/>
    </source>
</evidence>
<name>A0ABY6BCM4_9GAMM</name>
<dbReference type="PANTHER" id="PTHR13416:SF2">
    <property type="entry name" value="TRANSMEMBRANE PROTEIN 43"/>
    <property type="match status" value="1"/>
</dbReference>
<evidence type="ECO:0000256" key="4">
    <source>
        <dbReference type="ARBA" id="ARBA00022824"/>
    </source>
</evidence>
<evidence type="ECO:0000313" key="8">
    <source>
        <dbReference type="EMBL" id="UXI67479.1"/>
    </source>
</evidence>
<evidence type="ECO:0000256" key="5">
    <source>
        <dbReference type="ARBA" id="ARBA00022989"/>
    </source>
</evidence>
<proteinExistence type="predicted"/>
<reference evidence="8" key="1">
    <citation type="submission" date="2022-09" db="EMBL/GenBank/DDBJ databases">
        <title>Tahibacter sp. nov., isolated from a fresh water.</title>
        <authorList>
            <person name="Baek J.H."/>
            <person name="Lee J.K."/>
            <person name="Kim J.M."/>
            <person name="Jeon C.O."/>
        </authorList>
    </citation>
    <scope>NUCLEOTIDE SEQUENCE</scope>
    <source>
        <strain evidence="8">W38</strain>
    </source>
</reference>
<protein>
    <submittedName>
        <fullName evidence="8">TMEM43 family protein</fullName>
    </submittedName>
</protein>
<feature type="transmembrane region" description="Helical" evidence="7">
    <location>
        <begin position="330"/>
        <end position="349"/>
    </location>
</feature>
<gene>
    <name evidence="8" type="ORF">N4264_22515</name>
</gene>
<dbReference type="EMBL" id="CP104694">
    <property type="protein sequence ID" value="UXI67479.1"/>
    <property type="molecule type" value="Genomic_DNA"/>
</dbReference>
<dbReference type="Proteomes" id="UP001064632">
    <property type="component" value="Chromosome"/>
</dbReference>
<keyword evidence="3 7" id="KW-0812">Transmembrane</keyword>
<dbReference type="PANTHER" id="PTHR13416">
    <property type="match status" value="1"/>
</dbReference>
<feature type="transmembrane region" description="Helical" evidence="7">
    <location>
        <begin position="285"/>
        <end position="302"/>
    </location>
</feature>
<keyword evidence="5 7" id="KW-1133">Transmembrane helix</keyword>
<dbReference type="Pfam" id="PF07787">
    <property type="entry name" value="TMEM43"/>
    <property type="match status" value="1"/>
</dbReference>
<evidence type="ECO:0000256" key="3">
    <source>
        <dbReference type="ARBA" id="ARBA00022692"/>
    </source>
</evidence>
<feature type="transmembrane region" description="Helical" evidence="7">
    <location>
        <begin position="355"/>
        <end position="371"/>
    </location>
</feature>
<dbReference type="InterPro" id="IPR012430">
    <property type="entry name" value="TMEM43_fam"/>
</dbReference>
<evidence type="ECO:0000256" key="2">
    <source>
        <dbReference type="ARBA" id="ARBA00004586"/>
    </source>
</evidence>
<dbReference type="RefSeq" id="WP_261694449.1">
    <property type="nucleotide sequence ID" value="NZ_CP104694.1"/>
</dbReference>
<keyword evidence="9" id="KW-1185">Reference proteome</keyword>